<dbReference type="SUPFAM" id="SSF50685">
    <property type="entry name" value="Barwin-like endoglucanases"/>
    <property type="match status" value="1"/>
</dbReference>
<feature type="region of interest" description="Disordered" evidence="6">
    <location>
        <begin position="29"/>
        <end position="70"/>
    </location>
</feature>
<dbReference type="GO" id="GO:0042834">
    <property type="term" value="F:peptidoglycan binding"/>
    <property type="evidence" value="ECO:0007669"/>
    <property type="project" value="InterPro"/>
</dbReference>
<comment type="caution">
    <text evidence="8">The sequence shown here is derived from an EMBL/GenBank/DDBJ whole genome shotgun (WGS) entry which is preliminary data.</text>
</comment>
<keyword evidence="3 4" id="KW-0961">Cell wall biogenesis/degradation</keyword>
<dbReference type="HAMAP" id="MF_02071">
    <property type="entry name" value="RlpA"/>
    <property type="match status" value="1"/>
</dbReference>
<dbReference type="InterPro" id="IPR012997">
    <property type="entry name" value="RplA"/>
</dbReference>
<dbReference type="InterPro" id="IPR036908">
    <property type="entry name" value="RlpA-like_sf"/>
</dbReference>
<evidence type="ECO:0000313" key="8">
    <source>
        <dbReference type="EMBL" id="ONM45874.1"/>
    </source>
</evidence>
<evidence type="ECO:0000256" key="6">
    <source>
        <dbReference type="SAM" id="MobiDB-lite"/>
    </source>
</evidence>
<dbReference type="InterPro" id="IPR009009">
    <property type="entry name" value="RlpA-like_DPBB"/>
</dbReference>
<comment type="similarity">
    <text evidence="4 5">Belongs to the RlpA family.</text>
</comment>
<feature type="signal peptide" evidence="4">
    <location>
        <begin position="1"/>
        <end position="27"/>
    </location>
</feature>
<dbReference type="Gene3D" id="2.40.40.10">
    <property type="entry name" value="RlpA-like domain"/>
    <property type="match status" value="1"/>
</dbReference>
<dbReference type="Pfam" id="PF03330">
    <property type="entry name" value="DPBB_1"/>
    <property type="match status" value="1"/>
</dbReference>
<feature type="chain" id="PRO_5010592534" description="Endolytic peptidoglycan transglycosylase RlpA" evidence="4">
    <location>
        <begin position="28"/>
        <end position="305"/>
    </location>
</feature>
<dbReference type="NCBIfam" id="TIGR00413">
    <property type="entry name" value="rlpA"/>
    <property type="match status" value="1"/>
</dbReference>
<feature type="compositionally biased region" description="Low complexity" evidence="6">
    <location>
        <begin position="29"/>
        <end position="46"/>
    </location>
</feature>
<dbReference type="PANTHER" id="PTHR34183">
    <property type="entry name" value="ENDOLYTIC PEPTIDOGLYCAN TRANSGLYCOSYLASE RLPA"/>
    <property type="match status" value="1"/>
</dbReference>
<evidence type="ECO:0000256" key="1">
    <source>
        <dbReference type="ARBA" id="ARBA00022729"/>
    </source>
</evidence>
<dbReference type="PROSITE" id="PS51724">
    <property type="entry name" value="SPOR"/>
    <property type="match status" value="1"/>
</dbReference>
<keyword evidence="2 4" id="KW-0456">Lyase</keyword>
<keyword evidence="9" id="KW-1185">Reference proteome</keyword>
<gene>
    <name evidence="4" type="primary">rlpA</name>
    <name evidence="8" type="ORF">BXT89_00830</name>
</gene>
<dbReference type="InterPro" id="IPR007730">
    <property type="entry name" value="SPOR-like_dom"/>
</dbReference>
<feature type="domain" description="SPOR" evidence="7">
    <location>
        <begin position="224"/>
        <end position="305"/>
    </location>
</feature>
<dbReference type="CDD" id="cd22268">
    <property type="entry name" value="DPBB_RlpA-like"/>
    <property type="match status" value="1"/>
</dbReference>
<proteinExistence type="inferred from homology"/>
<evidence type="ECO:0000259" key="7">
    <source>
        <dbReference type="PROSITE" id="PS51724"/>
    </source>
</evidence>
<dbReference type="InterPro" id="IPR034718">
    <property type="entry name" value="RlpA"/>
</dbReference>
<dbReference type="AlphaFoldDB" id="A0A1S8DKL1"/>
<comment type="function">
    <text evidence="4">Lytic transglycosylase with a strong preference for naked glycan strands that lack stem peptides.</text>
</comment>
<dbReference type="SUPFAM" id="SSF110997">
    <property type="entry name" value="Sporulation related repeat"/>
    <property type="match status" value="1"/>
</dbReference>
<keyword evidence="1 4" id="KW-0732">Signal</keyword>
<evidence type="ECO:0000256" key="2">
    <source>
        <dbReference type="ARBA" id="ARBA00023239"/>
    </source>
</evidence>
<evidence type="ECO:0000256" key="3">
    <source>
        <dbReference type="ARBA" id="ARBA00023316"/>
    </source>
</evidence>
<dbReference type="GO" id="GO:0000270">
    <property type="term" value="P:peptidoglycan metabolic process"/>
    <property type="evidence" value="ECO:0007669"/>
    <property type="project" value="UniProtKB-UniRule"/>
</dbReference>
<dbReference type="EMBL" id="MUBC01000001">
    <property type="protein sequence ID" value="ONM45874.1"/>
    <property type="molecule type" value="Genomic_DNA"/>
</dbReference>
<organism evidence="8 9">
    <name type="scientific">Halopseudomonas pachastrellae</name>
    <dbReference type="NCBI Taxonomy" id="254161"/>
    <lineage>
        <taxon>Bacteria</taxon>
        <taxon>Pseudomonadati</taxon>
        <taxon>Pseudomonadota</taxon>
        <taxon>Gammaproteobacteria</taxon>
        <taxon>Pseudomonadales</taxon>
        <taxon>Pseudomonadaceae</taxon>
        <taxon>Halopseudomonas</taxon>
    </lineage>
</organism>
<accession>A0A1S8DKL1</accession>
<evidence type="ECO:0000256" key="4">
    <source>
        <dbReference type="HAMAP-Rule" id="MF_02071"/>
    </source>
</evidence>
<dbReference type="Pfam" id="PF05036">
    <property type="entry name" value="SPOR"/>
    <property type="match status" value="1"/>
</dbReference>
<evidence type="ECO:0000313" key="9">
    <source>
        <dbReference type="Proteomes" id="UP000242847"/>
    </source>
</evidence>
<dbReference type="Gene3D" id="3.30.70.1070">
    <property type="entry name" value="Sporulation related repeat"/>
    <property type="match status" value="1"/>
</dbReference>
<reference evidence="8 9" key="1">
    <citation type="submission" date="2017-01" db="EMBL/GenBank/DDBJ databases">
        <title>Draft genome sequence of Pseudomonas pachastrellae type strain CCUG 46540T from a deep sea.</title>
        <authorList>
            <person name="Gomila M."/>
            <person name="Mulet M."/>
            <person name="Lalucat J."/>
            <person name="Garcia-Valdes E."/>
        </authorList>
    </citation>
    <scope>NUCLEOTIDE SEQUENCE [LARGE SCALE GENOMIC DNA]</scope>
    <source>
        <strain evidence="8 9">CCUG 46540</strain>
    </source>
</reference>
<sequence precursor="true">MMLTAMSPMRCLLLSSLAGLLVACSSAPQTGGSGGAASSPAASSPRPLHDGPPSYMQDVSQIPDAVPTPHTGAYKASPYTVLGQRYHPMQDGRSYREEGTASWYGTKFHGQNTANGELYDLYGMTAAHKTLPLPSYVEVTNLENGRKVIVRVNDRGPFYSDRIIDLSFAAAKKLGYSDQGTAHVLVQGIDPVAWQQQNNPNYLVTREAVSEAPVAAALPPEPVENVQTGLYLQVGAFSSNQAAEALRQRVQGVVGGTVWVSPVQVDTRTLHRVRVGPLSSQDEARRMIETLRVANLGTPTLVTVN</sequence>
<dbReference type="GO" id="GO:0009279">
    <property type="term" value="C:cell outer membrane"/>
    <property type="evidence" value="ECO:0007669"/>
    <property type="project" value="TreeGrafter"/>
</dbReference>
<evidence type="ECO:0000256" key="5">
    <source>
        <dbReference type="RuleBase" id="RU003495"/>
    </source>
</evidence>
<dbReference type="EC" id="4.2.2.-" evidence="4"/>
<dbReference type="STRING" id="254161.SAMN05216256_10441"/>
<name>A0A1S8DKL1_9GAMM</name>
<dbReference type="InterPro" id="IPR036680">
    <property type="entry name" value="SPOR-like_sf"/>
</dbReference>
<dbReference type="GO" id="GO:0071555">
    <property type="term" value="P:cell wall organization"/>
    <property type="evidence" value="ECO:0007669"/>
    <property type="project" value="UniProtKB-KW"/>
</dbReference>
<dbReference type="Proteomes" id="UP000242847">
    <property type="component" value="Unassembled WGS sequence"/>
</dbReference>
<protein>
    <recommendedName>
        <fullName evidence="4">Endolytic peptidoglycan transglycosylase RlpA</fullName>
        <ecNumber evidence="4">4.2.2.-</ecNumber>
    </recommendedName>
</protein>
<dbReference type="FunFam" id="2.40.40.10:FF:000003">
    <property type="entry name" value="Endolytic peptidoglycan transglycosylase RlpA"/>
    <property type="match status" value="1"/>
</dbReference>
<dbReference type="GO" id="GO:0008932">
    <property type="term" value="F:lytic endotransglycosylase activity"/>
    <property type="evidence" value="ECO:0007669"/>
    <property type="project" value="UniProtKB-UniRule"/>
</dbReference>
<dbReference type="PANTHER" id="PTHR34183:SF1">
    <property type="entry name" value="ENDOLYTIC PEPTIDOGLYCAN TRANSGLYCOSYLASE RLPA"/>
    <property type="match status" value="1"/>
</dbReference>